<dbReference type="KEGG" id="vab:WPS_32530"/>
<dbReference type="InterPro" id="IPR005495">
    <property type="entry name" value="LptG/LptF_permease"/>
</dbReference>
<accession>A0AAN2CBM3</accession>
<evidence type="ECO:0000256" key="3">
    <source>
        <dbReference type="ARBA" id="ARBA00022692"/>
    </source>
</evidence>
<evidence type="ECO:0000256" key="4">
    <source>
        <dbReference type="ARBA" id="ARBA00022989"/>
    </source>
</evidence>
<keyword evidence="3 6" id="KW-0812">Transmembrane</keyword>
<evidence type="ECO:0000256" key="5">
    <source>
        <dbReference type="ARBA" id="ARBA00023136"/>
    </source>
</evidence>
<name>A0AAN2CBM3_UNVUL</name>
<keyword evidence="5 6" id="KW-0472">Membrane</keyword>
<proteinExistence type="predicted"/>
<reference evidence="7 8" key="1">
    <citation type="journal article" date="2022" name="ISME Commun">
        <title>Vulcanimicrobium alpinus gen. nov. sp. nov., the first cultivated representative of the candidate phylum 'Eremiobacterota', is a metabolically versatile aerobic anoxygenic phototroph.</title>
        <authorList>
            <person name="Yabe S."/>
            <person name="Muto K."/>
            <person name="Abe K."/>
            <person name="Yokota A."/>
            <person name="Staudigel H."/>
            <person name="Tebo B.M."/>
        </authorList>
    </citation>
    <scope>NUCLEOTIDE SEQUENCE [LARGE SCALE GENOMIC DNA]</scope>
    <source>
        <strain evidence="7 8">WC8-2</strain>
    </source>
</reference>
<dbReference type="EMBL" id="AP025523">
    <property type="protein sequence ID" value="BDE07977.1"/>
    <property type="molecule type" value="Genomic_DNA"/>
</dbReference>
<feature type="transmembrane region" description="Helical" evidence="6">
    <location>
        <begin position="37"/>
        <end position="61"/>
    </location>
</feature>
<evidence type="ECO:0000313" key="7">
    <source>
        <dbReference type="EMBL" id="BDE07977.1"/>
    </source>
</evidence>
<evidence type="ECO:0000313" key="8">
    <source>
        <dbReference type="Proteomes" id="UP001317532"/>
    </source>
</evidence>
<dbReference type="GO" id="GO:0015920">
    <property type="term" value="P:lipopolysaccharide transport"/>
    <property type="evidence" value="ECO:0007669"/>
    <property type="project" value="TreeGrafter"/>
</dbReference>
<dbReference type="AlphaFoldDB" id="A0AAN2CBM3"/>
<keyword evidence="8" id="KW-1185">Reference proteome</keyword>
<dbReference type="Pfam" id="PF03739">
    <property type="entry name" value="LptF_LptG"/>
    <property type="match status" value="1"/>
</dbReference>
<feature type="transmembrane region" description="Helical" evidence="6">
    <location>
        <begin position="365"/>
        <end position="383"/>
    </location>
</feature>
<organism evidence="7 8">
    <name type="scientific">Vulcanimicrobium alpinum</name>
    <dbReference type="NCBI Taxonomy" id="3016050"/>
    <lineage>
        <taxon>Bacteria</taxon>
        <taxon>Bacillati</taxon>
        <taxon>Vulcanimicrobiota</taxon>
        <taxon>Vulcanimicrobiia</taxon>
        <taxon>Vulcanimicrobiales</taxon>
        <taxon>Vulcanimicrobiaceae</taxon>
        <taxon>Vulcanimicrobium</taxon>
    </lineage>
</organism>
<gene>
    <name evidence="7" type="ORF">WPS_32530</name>
</gene>
<sequence>MAAFPGVRSPAFARAPAPKLRLPILDAYLLREVAGPFGFALGAFFLFWFANIFVLAADYLVNKGAPLFLVLRFLLFRVPQATPLAFPFASLFGTLLGFGRLMADNEINALRTSGVSFLRIIRLPVLAGAAVAITSFLVNEHIAPIATDLSTRSFYQILYRSQTLPLEPDIFRADPSSGNVFYIQSVAADGKTMQNVQIYQPDRTSPFRQILTAKSARIEGTEIVLEKPDIARIKADGTVSALSVSGTEMRISLPMGDNGQNFLSSSFNDTFTMDSKRLAQDIKFRKQTGQGGTDLAGRELTLGGKYAYPFASFIAVIVAVPLAVRFGKRGRMLGVVLSIVLLFIYYGLVALAGAFGRNGSIDPYLAAWLPNIILAAVGGFLIWREDR</sequence>
<dbReference type="PANTHER" id="PTHR33529">
    <property type="entry name" value="SLR0882 PROTEIN-RELATED"/>
    <property type="match status" value="1"/>
</dbReference>
<keyword evidence="4 6" id="KW-1133">Transmembrane helix</keyword>
<feature type="transmembrane region" description="Helical" evidence="6">
    <location>
        <begin position="306"/>
        <end position="326"/>
    </location>
</feature>
<dbReference type="GO" id="GO:0043190">
    <property type="term" value="C:ATP-binding cassette (ABC) transporter complex"/>
    <property type="evidence" value="ECO:0007669"/>
    <property type="project" value="TreeGrafter"/>
</dbReference>
<dbReference type="Proteomes" id="UP001317532">
    <property type="component" value="Chromosome"/>
</dbReference>
<evidence type="ECO:0000256" key="2">
    <source>
        <dbReference type="ARBA" id="ARBA00022475"/>
    </source>
</evidence>
<feature type="transmembrane region" description="Helical" evidence="6">
    <location>
        <begin position="333"/>
        <end position="353"/>
    </location>
</feature>
<evidence type="ECO:0000256" key="6">
    <source>
        <dbReference type="SAM" id="Phobius"/>
    </source>
</evidence>
<protein>
    <submittedName>
        <fullName evidence="7">Permease</fullName>
    </submittedName>
</protein>
<feature type="transmembrane region" description="Helical" evidence="6">
    <location>
        <begin position="120"/>
        <end position="138"/>
    </location>
</feature>
<evidence type="ECO:0000256" key="1">
    <source>
        <dbReference type="ARBA" id="ARBA00004651"/>
    </source>
</evidence>
<comment type="subcellular location">
    <subcellularLocation>
        <location evidence="1">Cell membrane</location>
        <topology evidence="1">Multi-pass membrane protein</topology>
    </subcellularLocation>
</comment>
<keyword evidence="2" id="KW-1003">Cell membrane</keyword>
<feature type="transmembrane region" description="Helical" evidence="6">
    <location>
        <begin position="81"/>
        <end position="99"/>
    </location>
</feature>
<dbReference type="PANTHER" id="PTHR33529:SF6">
    <property type="entry name" value="YJGP_YJGQ FAMILY PERMEASE"/>
    <property type="match status" value="1"/>
</dbReference>